<keyword evidence="8" id="KW-1185">Reference proteome</keyword>
<evidence type="ECO:0000256" key="2">
    <source>
        <dbReference type="ARBA" id="ARBA00022630"/>
    </source>
</evidence>
<gene>
    <name evidence="7" type="ORF">AYO21_07777</name>
</gene>
<evidence type="ECO:0000256" key="3">
    <source>
        <dbReference type="ARBA" id="ARBA00022827"/>
    </source>
</evidence>
<dbReference type="EMBL" id="LVKK01000062">
    <property type="protein sequence ID" value="OAG38055.1"/>
    <property type="molecule type" value="Genomic_DNA"/>
</dbReference>
<dbReference type="InterPro" id="IPR050493">
    <property type="entry name" value="FAD-dep_Monooxygenase_BioMet"/>
</dbReference>
<dbReference type="GO" id="GO:0071949">
    <property type="term" value="F:FAD binding"/>
    <property type="evidence" value="ECO:0007669"/>
    <property type="project" value="InterPro"/>
</dbReference>
<dbReference type="Proteomes" id="UP000077002">
    <property type="component" value="Unassembled WGS sequence"/>
</dbReference>
<keyword evidence="2" id="KW-0285">Flavoprotein</keyword>
<dbReference type="Pfam" id="PF01494">
    <property type="entry name" value="FAD_binding_3"/>
    <property type="match status" value="1"/>
</dbReference>
<accession>A0A177F199</accession>
<dbReference type="PRINTS" id="PR00420">
    <property type="entry name" value="RNGMNOXGNASE"/>
</dbReference>
<organism evidence="7 8">
    <name type="scientific">Fonsecaea monophora</name>
    <dbReference type="NCBI Taxonomy" id="254056"/>
    <lineage>
        <taxon>Eukaryota</taxon>
        <taxon>Fungi</taxon>
        <taxon>Dikarya</taxon>
        <taxon>Ascomycota</taxon>
        <taxon>Pezizomycotina</taxon>
        <taxon>Eurotiomycetes</taxon>
        <taxon>Chaetothyriomycetidae</taxon>
        <taxon>Chaetothyriales</taxon>
        <taxon>Herpotrichiellaceae</taxon>
        <taxon>Fonsecaea</taxon>
    </lineage>
</organism>
<evidence type="ECO:0000313" key="7">
    <source>
        <dbReference type="EMBL" id="OAG38055.1"/>
    </source>
</evidence>
<dbReference type="SUPFAM" id="SSF54373">
    <property type="entry name" value="FAD-linked reductases, C-terminal domain"/>
    <property type="match status" value="1"/>
</dbReference>
<dbReference type="GO" id="GO:0004497">
    <property type="term" value="F:monooxygenase activity"/>
    <property type="evidence" value="ECO:0007669"/>
    <property type="project" value="UniProtKB-KW"/>
</dbReference>
<dbReference type="PANTHER" id="PTHR13789">
    <property type="entry name" value="MONOOXYGENASE"/>
    <property type="match status" value="1"/>
</dbReference>
<keyword evidence="3" id="KW-0274">FAD</keyword>
<name>A0A177F199_9EURO</name>
<evidence type="ECO:0000313" key="8">
    <source>
        <dbReference type="Proteomes" id="UP000077002"/>
    </source>
</evidence>
<evidence type="ECO:0000256" key="1">
    <source>
        <dbReference type="ARBA" id="ARBA00007992"/>
    </source>
</evidence>
<comment type="caution">
    <text evidence="7">The sequence shown here is derived from an EMBL/GenBank/DDBJ whole genome shotgun (WGS) entry which is preliminary data.</text>
</comment>
<dbReference type="OrthoDB" id="4136530at2759"/>
<evidence type="ECO:0000256" key="5">
    <source>
        <dbReference type="ARBA" id="ARBA00023033"/>
    </source>
</evidence>
<protein>
    <recommendedName>
        <fullName evidence="6">FAD-binding domain-containing protein</fullName>
    </recommendedName>
</protein>
<evidence type="ECO:0000259" key="6">
    <source>
        <dbReference type="Pfam" id="PF01494"/>
    </source>
</evidence>
<dbReference type="Gene3D" id="3.50.50.60">
    <property type="entry name" value="FAD/NAD(P)-binding domain"/>
    <property type="match status" value="1"/>
</dbReference>
<dbReference type="GeneID" id="34602930"/>
<dbReference type="PANTHER" id="PTHR13789:SF236">
    <property type="entry name" value="MONOOXYGENASE, PUTATIVE (AFU_ORTHOLOGUE AFUA_6G12060)-RELATED"/>
    <property type="match status" value="1"/>
</dbReference>
<sequence>MHDIINVIVVGAGFGGLSTAISLRRVGCNVSVYELSKDLSRQGDVIMLGSNASRVISQWPGMLEKIRGVSSLPTRLRICDKSGRLLVEQPLPSEFDGFPNSYANRTKVQNYMYEYAKEIGVQFTFNARIVEYFEDEDHAGIVFNGERVNADVVVAADSVHSRARAYVTKKPGRAQKSGFAVYRSWFNLDFLKDNPLTRPIAEADEDDYRVWIGENTHAILTTNRNLRAVTVFCTHKDTADIEESWNAPGKVEDMLKVVDGWDPLLQQLVKSIPEEVLIDYKLLWRDPVRQWVSDGGRIVLVGDAAHPHLPTSGTGGAQAIEDGATLGVLIKKAGKKDIRRALKIFEKLRFERTSLTQRAGWELRHRWHQTDWDAVAKDPSFLNQPQPRWLYGHDAADYAEANYDAVSSHLEKGTPFTARNVPDGYVHEDWTISQMMAKEGVKAEPDFYKVEA</sequence>
<keyword evidence="5" id="KW-0503">Monooxygenase</keyword>
<dbReference type="SUPFAM" id="SSF51905">
    <property type="entry name" value="FAD/NAD(P)-binding domain"/>
    <property type="match status" value="1"/>
</dbReference>
<evidence type="ECO:0000256" key="4">
    <source>
        <dbReference type="ARBA" id="ARBA00023002"/>
    </source>
</evidence>
<keyword evidence="4" id="KW-0560">Oxidoreductase</keyword>
<comment type="similarity">
    <text evidence="1">Belongs to the paxM FAD-dependent monooxygenase family.</text>
</comment>
<reference evidence="7 8" key="1">
    <citation type="submission" date="2016-03" db="EMBL/GenBank/DDBJ databases">
        <title>Draft genome sequence of the Fonsecaea monophora CBS 269.37.</title>
        <authorList>
            <person name="Bombassaro A."/>
            <person name="Vinicius W.A."/>
            <person name="De Hoog S."/>
            <person name="Sun J."/>
            <person name="Souza E.M."/>
            <person name="Raittz R.T."/>
            <person name="Costa F."/>
            <person name="Leao A.C."/>
            <person name="Tadra-Sfeir M.Z."/>
            <person name="Baura V."/>
            <person name="Balsanelli E."/>
            <person name="Pedrosa F.O."/>
            <person name="Moreno L.F."/>
            <person name="Steffens M.B."/>
            <person name="Xi L."/>
            <person name="Bocca A.L."/>
            <person name="Felipe M.S."/>
            <person name="Teixeira M."/>
            <person name="Telles Filho F.Q."/>
            <person name="Azevedo C.M."/>
            <person name="Gomes R."/>
            <person name="Vicente V.A."/>
        </authorList>
    </citation>
    <scope>NUCLEOTIDE SEQUENCE [LARGE SCALE GENOMIC DNA]</scope>
    <source>
        <strain evidence="7 8">CBS 269.37</strain>
    </source>
</reference>
<dbReference type="InterPro" id="IPR002938">
    <property type="entry name" value="FAD-bd"/>
</dbReference>
<dbReference type="RefSeq" id="XP_022510007.1">
    <property type="nucleotide sequence ID" value="XM_022657730.1"/>
</dbReference>
<proteinExistence type="inferred from homology"/>
<feature type="domain" description="FAD-binding" evidence="6">
    <location>
        <begin position="6"/>
        <end position="330"/>
    </location>
</feature>
<dbReference type="AlphaFoldDB" id="A0A177F199"/>
<dbReference type="InterPro" id="IPR036188">
    <property type="entry name" value="FAD/NAD-bd_sf"/>
</dbReference>